<dbReference type="Proteomes" id="UP000817854">
    <property type="component" value="Unassembled WGS sequence"/>
</dbReference>
<evidence type="ECO:0000256" key="6">
    <source>
        <dbReference type="ARBA" id="ARBA00047422"/>
    </source>
</evidence>
<feature type="active site" evidence="7">
    <location>
        <position position="92"/>
    </location>
</feature>
<dbReference type="NCBIfam" id="TIGR00675">
    <property type="entry name" value="dcm"/>
    <property type="match status" value="1"/>
</dbReference>
<name>A0ABX0IVF4_9FLAO</name>
<evidence type="ECO:0000256" key="7">
    <source>
        <dbReference type="PROSITE-ProRule" id="PRU01016"/>
    </source>
</evidence>
<evidence type="ECO:0000256" key="2">
    <source>
        <dbReference type="ARBA" id="ARBA00022603"/>
    </source>
</evidence>
<proteinExistence type="inferred from homology"/>
<dbReference type="EMBL" id="VEVQ02000009">
    <property type="protein sequence ID" value="NHN26779.1"/>
    <property type="molecule type" value="Genomic_DNA"/>
</dbReference>
<dbReference type="InterPro" id="IPR029063">
    <property type="entry name" value="SAM-dependent_MTases_sf"/>
</dbReference>
<dbReference type="PROSITE" id="PS51679">
    <property type="entry name" value="SAM_MT_C5"/>
    <property type="match status" value="1"/>
</dbReference>
<dbReference type="GO" id="GO:0008168">
    <property type="term" value="F:methyltransferase activity"/>
    <property type="evidence" value="ECO:0007669"/>
    <property type="project" value="UniProtKB-KW"/>
</dbReference>
<keyword evidence="2 7" id="KW-0489">Methyltransferase</keyword>
<organism evidence="9 10">
    <name type="scientific">Flavobacterium jejuense</name>
    <dbReference type="NCBI Taxonomy" id="1544455"/>
    <lineage>
        <taxon>Bacteria</taxon>
        <taxon>Pseudomonadati</taxon>
        <taxon>Bacteroidota</taxon>
        <taxon>Flavobacteriia</taxon>
        <taxon>Flavobacteriales</taxon>
        <taxon>Flavobacteriaceae</taxon>
        <taxon>Flavobacterium</taxon>
    </lineage>
</organism>
<dbReference type="PANTHER" id="PTHR10629:SF52">
    <property type="entry name" value="DNA (CYTOSINE-5)-METHYLTRANSFERASE 1"/>
    <property type="match status" value="1"/>
</dbReference>
<evidence type="ECO:0000256" key="3">
    <source>
        <dbReference type="ARBA" id="ARBA00022679"/>
    </source>
</evidence>
<dbReference type="GO" id="GO:0032259">
    <property type="term" value="P:methylation"/>
    <property type="evidence" value="ECO:0007669"/>
    <property type="project" value="UniProtKB-KW"/>
</dbReference>
<reference evidence="9 10" key="2">
    <citation type="submission" date="2019-05" db="EMBL/GenBank/DDBJ databases">
        <authorList>
            <person name="Lianzixin W."/>
        </authorList>
    </citation>
    <scope>NUCLEOTIDE SEQUENCE [LARGE SCALE GENOMIC DNA]</scope>
    <source>
        <strain evidence="9 10">EC11</strain>
    </source>
</reference>
<dbReference type="PRINTS" id="PR00105">
    <property type="entry name" value="C5METTRFRASE"/>
</dbReference>
<keyword evidence="3 7" id="KW-0808">Transferase</keyword>
<dbReference type="InterPro" id="IPR001525">
    <property type="entry name" value="C5_MeTfrase"/>
</dbReference>
<sequence>MKKMKIYWIDLFCGAGGTSSGIHFSNTNTEVLACVNHDVNAIASHKANHPNALHFTEDIRDFKVVAKLKKIVQELRLKQPNCIINLWASLECTNFSNAKGGQQRDADSRSLAEHMYMYLEAINPNYFWVENVREFMSWGPLCENKKPISKLAGRDFVKWMEKVESFGYISEKKILNAADFGACQKRKRLFIQFAKPDLGISWAKPTHSESCNDGLIKWNPVKKALDFNIEGKSIFQRKKPLSTNTIKRILAGCKKFIAKGENGFTKQYNSGNDFQRVKSFNEPIGTVTTNNRFAVVTTHLNTYYGKSGLHSIDSPSPTITTNDRIAKIDAFILNPSWFGNSGSINKPCCTIVARQDKAPLYLITSEKGNLQAPIYDVDCENTIELKKFMLKHNISDIKLRMLVIPELKKIQGFPDNYILIGNQKEQKKQIGNAVEVNQAKALVEDNYNSLYKKLVA</sequence>
<dbReference type="PANTHER" id="PTHR10629">
    <property type="entry name" value="CYTOSINE-SPECIFIC METHYLTRANSFERASE"/>
    <property type="match status" value="1"/>
</dbReference>
<evidence type="ECO:0000256" key="4">
    <source>
        <dbReference type="ARBA" id="ARBA00022691"/>
    </source>
</evidence>
<dbReference type="Gene3D" id="3.90.120.10">
    <property type="entry name" value="DNA Methylase, subunit A, domain 2"/>
    <property type="match status" value="1"/>
</dbReference>
<dbReference type="InterPro" id="IPR050390">
    <property type="entry name" value="C5-Methyltransferase"/>
</dbReference>
<protein>
    <recommendedName>
        <fullName evidence="1">DNA (cytosine-5-)-methyltransferase</fullName>
        <ecNumber evidence="1">2.1.1.37</ecNumber>
    </recommendedName>
</protein>
<keyword evidence="10" id="KW-1185">Reference proteome</keyword>
<gene>
    <name evidence="9" type="ORF">FIA58_013925</name>
</gene>
<dbReference type="Pfam" id="PF00145">
    <property type="entry name" value="DNA_methylase"/>
    <property type="match status" value="1"/>
</dbReference>
<dbReference type="SUPFAM" id="SSF53335">
    <property type="entry name" value="S-adenosyl-L-methionine-dependent methyltransferases"/>
    <property type="match status" value="1"/>
</dbReference>
<reference evidence="9 10" key="3">
    <citation type="submission" date="2020-02" db="EMBL/GenBank/DDBJ databases">
        <title>Flavobacterium profundi sp. nov., isolated from a deep-sea seamount.</title>
        <authorList>
            <person name="Zhang D.-C."/>
        </authorList>
    </citation>
    <scope>NUCLEOTIDE SEQUENCE [LARGE SCALE GENOMIC DNA]</scope>
    <source>
        <strain evidence="9 10">EC11</strain>
    </source>
</reference>
<comment type="caution">
    <text evidence="9">The sequence shown here is derived from an EMBL/GenBank/DDBJ whole genome shotgun (WGS) entry which is preliminary data.</text>
</comment>
<dbReference type="Gene3D" id="3.40.50.150">
    <property type="entry name" value="Vaccinia Virus protein VP39"/>
    <property type="match status" value="1"/>
</dbReference>
<keyword evidence="5" id="KW-0680">Restriction system</keyword>
<evidence type="ECO:0000256" key="8">
    <source>
        <dbReference type="RuleBase" id="RU000416"/>
    </source>
</evidence>
<reference evidence="10" key="1">
    <citation type="submission" date="2019-05" db="EMBL/GenBank/DDBJ databases">
        <title>Flavobacterium profundi sp. nov., isolated from a deep-sea seamount.</title>
        <authorList>
            <person name="Zhang D.-C."/>
        </authorList>
    </citation>
    <scope>NUCLEOTIDE SEQUENCE [LARGE SCALE GENOMIC DNA]</scope>
    <source>
        <strain evidence="10">EC11</strain>
    </source>
</reference>
<comment type="catalytic activity">
    <reaction evidence="6">
        <text>a 2'-deoxycytidine in DNA + S-adenosyl-L-methionine = a 5-methyl-2'-deoxycytidine in DNA + S-adenosyl-L-homocysteine + H(+)</text>
        <dbReference type="Rhea" id="RHEA:13681"/>
        <dbReference type="Rhea" id="RHEA-COMP:11369"/>
        <dbReference type="Rhea" id="RHEA-COMP:11370"/>
        <dbReference type="ChEBI" id="CHEBI:15378"/>
        <dbReference type="ChEBI" id="CHEBI:57856"/>
        <dbReference type="ChEBI" id="CHEBI:59789"/>
        <dbReference type="ChEBI" id="CHEBI:85452"/>
        <dbReference type="ChEBI" id="CHEBI:85454"/>
        <dbReference type="EC" id="2.1.1.37"/>
    </reaction>
</comment>
<comment type="similarity">
    <text evidence="7 8">Belongs to the class I-like SAM-binding methyltransferase superfamily. C5-methyltransferase family.</text>
</comment>
<evidence type="ECO:0000256" key="1">
    <source>
        <dbReference type="ARBA" id="ARBA00011975"/>
    </source>
</evidence>
<dbReference type="EC" id="2.1.1.37" evidence="1"/>
<evidence type="ECO:0000313" key="9">
    <source>
        <dbReference type="EMBL" id="NHN26779.1"/>
    </source>
</evidence>
<evidence type="ECO:0000256" key="5">
    <source>
        <dbReference type="ARBA" id="ARBA00022747"/>
    </source>
</evidence>
<evidence type="ECO:0000313" key="10">
    <source>
        <dbReference type="Proteomes" id="UP000817854"/>
    </source>
</evidence>
<keyword evidence="4 7" id="KW-0949">S-adenosyl-L-methionine</keyword>
<accession>A0ABX0IVF4</accession>